<dbReference type="Pfam" id="PF12833">
    <property type="entry name" value="HTH_18"/>
    <property type="match status" value="1"/>
</dbReference>
<keyword evidence="6" id="KW-1185">Reference proteome</keyword>
<protein>
    <submittedName>
        <fullName evidence="5">Helix-turn-helix transcriptional regulator</fullName>
    </submittedName>
</protein>
<keyword evidence="1" id="KW-0805">Transcription regulation</keyword>
<keyword evidence="2" id="KW-0238">DNA-binding</keyword>
<evidence type="ECO:0000259" key="4">
    <source>
        <dbReference type="PROSITE" id="PS01124"/>
    </source>
</evidence>
<accession>A0ABW8ID50</accession>
<dbReference type="Proteomes" id="UP001620409">
    <property type="component" value="Unassembled WGS sequence"/>
</dbReference>
<dbReference type="SMART" id="SM00342">
    <property type="entry name" value="HTH_ARAC"/>
    <property type="match status" value="1"/>
</dbReference>
<reference evidence="5 6" key="1">
    <citation type="submission" date="2020-10" db="EMBL/GenBank/DDBJ databases">
        <title>Phylogeny of dyella-like bacteria.</title>
        <authorList>
            <person name="Fu J."/>
        </authorList>
    </citation>
    <scope>NUCLEOTIDE SEQUENCE [LARGE SCALE GENOMIC DNA]</scope>
    <source>
        <strain evidence="5 6">DHG40</strain>
    </source>
</reference>
<proteinExistence type="predicted"/>
<dbReference type="InterPro" id="IPR050204">
    <property type="entry name" value="AraC_XylS_family_regulators"/>
</dbReference>
<evidence type="ECO:0000313" key="5">
    <source>
        <dbReference type="EMBL" id="MFK2853092.1"/>
    </source>
</evidence>
<name>A0ABW8ID50_9GAMM</name>
<dbReference type="Gene3D" id="1.10.10.60">
    <property type="entry name" value="Homeodomain-like"/>
    <property type="match status" value="1"/>
</dbReference>
<gene>
    <name evidence="5" type="ORF">ISP18_00605</name>
</gene>
<dbReference type="EMBL" id="JADIKI010000020">
    <property type="protein sequence ID" value="MFK2853092.1"/>
    <property type="molecule type" value="Genomic_DNA"/>
</dbReference>
<evidence type="ECO:0000256" key="3">
    <source>
        <dbReference type="ARBA" id="ARBA00023163"/>
    </source>
</evidence>
<comment type="caution">
    <text evidence="5">The sequence shown here is derived from an EMBL/GenBank/DDBJ whole genome shotgun (WGS) entry which is preliminary data.</text>
</comment>
<organism evidence="5 6">
    <name type="scientific">Dyella humi</name>
    <dbReference type="NCBI Taxonomy" id="1770547"/>
    <lineage>
        <taxon>Bacteria</taxon>
        <taxon>Pseudomonadati</taxon>
        <taxon>Pseudomonadota</taxon>
        <taxon>Gammaproteobacteria</taxon>
        <taxon>Lysobacterales</taxon>
        <taxon>Rhodanobacteraceae</taxon>
        <taxon>Dyella</taxon>
    </lineage>
</organism>
<sequence>MDTSSALRDVVDTMADWDVAAPHQARALSFKFTPSYGLHLVVHYRTPMCSTKQFGSPLSLHHQCQRRHFATILEAGIATSLPCGPLGMIWVRLKPEAAMRLMGERPRYFLGAGIGLDDIFGARRVALLTEKLSEAATSAERFSHMRAFLLSSLRPNRAESIVSRAAALLRRDPCLRVRQLATRLDVSERHLCRNFGAMFGMGPKQFARIARIERVLSAWAQGATWADIAYANGFTDQAHMINDFTAIVGVSPAELVRMPI</sequence>
<dbReference type="PANTHER" id="PTHR46796:SF15">
    <property type="entry name" value="BLL1074 PROTEIN"/>
    <property type="match status" value="1"/>
</dbReference>
<dbReference type="RefSeq" id="WP_380016027.1">
    <property type="nucleotide sequence ID" value="NZ_JADIKI010000020.1"/>
</dbReference>
<dbReference type="PANTHER" id="PTHR46796">
    <property type="entry name" value="HTH-TYPE TRANSCRIPTIONAL ACTIVATOR RHAS-RELATED"/>
    <property type="match status" value="1"/>
</dbReference>
<evidence type="ECO:0000313" key="6">
    <source>
        <dbReference type="Proteomes" id="UP001620409"/>
    </source>
</evidence>
<dbReference type="PROSITE" id="PS01124">
    <property type="entry name" value="HTH_ARAC_FAMILY_2"/>
    <property type="match status" value="1"/>
</dbReference>
<keyword evidence="3" id="KW-0804">Transcription</keyword>
<feature type="domain" description="HTH araC/xylS-type" evidence="4">
    <location>
        <begin position="159"/>
        <end position="258"/>
    </location>
</feature>
<dbReference type="InterPro" id="IPR018060">
    <property type="entry name" value="HTH_AraC"/>
</dbReference>
<evidence type="ECO:0000256" key="2">
    <source>
        <dbReference type="ARBA" id="ARBA00023125"/>
    </source>
</evidence>
<evidence type="ECO:0000256" key="1">
    <source>
        <dbReference type="ARBA" id="ARBA00023015"/>
    </source>
</evidence>